<gene>
    <name evidence="4" type="ORF">SAMN05421677_114100</name>
</gene>
<feature type="compositionally biased region" description="Basic and acidic residues" evidence="2">
    <location>
        <begin position="784"/>
        <end position="793"/>
    </location>
</feature>
<feature type="domain" description="YhaN AAA" evidence="3">
    <location>
        <begin position="1"/>
        <end position="199"/>
    </location>
</feature>
<dbReference type="STRING" id="240303.SAMN05421677_114100"/>
<dbReference type="Pfam" id="PF13514">
    <property type="entry name" value="AAA_27"/>
    <property type="match status" value="1"/>
</dbReference>
<keyword evidence="5" id="KW-1185">Reference proteome</keyword>
<organism evidence="4 5">
    <name type="scientific">Halobacillus aidingensis</name>
    <dbReference type="NCBI Taxonomy" id="240303"/>
    <lineage>
        <taxon>Bacteria</taxon>
        <taxon>Bacillati</taxon>
        <taxon>Bacillota</taxon>
        <taxon>Bacilli</taxon>
        <taxon>Bacillales</taxon>
        <taxon>Bacillaceae</taxon>
        <taxon>Halobacillus</taxon>
    </lineage>
</organism>
<dbReference type="RefSeq" id="WP_089653241.1">
    <property type="nucleotide sequence ID" value="NZ_FNIZ01000014.1"/>
</dbReference>
<dbReference type="AlphaFoldDB" id="A0A1H0R7N7"/>
<feature type="compositionally biased region" description="Basic and acidic residues" evidence="2">
    <location>
        <begin position="761"/>
        <end position="770"/>
    </location>
</feature>
<dbReference type="OrthoDB" id="9764467at2"/>
<feature type="region of interest" description="Disordered" evidence="2">
    <location>
        <begin position="761"/>
        <end position="795"/>
    </location>
</feature>
<dbReference type="PANTHER" id="PTHR41259">
    <property type="entry name" value="DOUBLE-STRAND BREAK REPAIR RAD50 ATPASE, PUTATIVE-RELATED"/>
    <property type="match status" value="1"/>
</dbReference>
<feature type="coiled-coil region" evidence="1">
    <location>
        <begin position="327"/>
        <end position="418"/>
    </location>
</feature>
<accession>A0A1H0R7N7</accession>
<evidence type="ECO:0000256" key="2">
    <source>
        <dbReference type="SAM" id="MobiDB-lite"/>
    </source>
</evidence>
<name>A0A1H0R7N7_HALAD</name>
<dbReference type="InterPro" id="IPR038734">
    <property type="entry name" value="YhaN_AAA"/>
</dbReference>
<dbReference type="Gene3D" id="3.40.50.300">
    <property type="entry name" value="P-loop containing nucleotide triphosphate hydrolases"/>
    <property type="match status" value="2"/>
</dbReference>
<evidence type="ECO:0000259" key="3">
    <source>
        <dbReference type="Pfam" id="PF13514"/>
    </source>
</evidence>
<dbReference type="InterPro" id="IPR027417">
    <property type="entry name" value="P-loop_NTPase"/>
</dbReference>
<reference evidence="5" key="1">
    <citation type="submission" date="2016-10" db="EMBL/GenBank/DDBJ databases">
        <authorList>
            <person name="Varghese N."/>
            <person name="Submissions S."/>
        </authorList>
    </citation>
    <scope>NUCLEOTIDE SEQUENCE [LARGE SCALE GENOMIC DNA]</scope>
    <source>
        <strain evidence="5">CGMCC 1.3703</strain>
    </source>
</reference>
<dbReference type="SUPFAM" id="SSF52540">
    <property type="entry name" value="P-loop containing nucleoside triphosphate hydrolases"/>
    <property type="match status" value="2"/>
</dbReference>
<evidence type="ECO:0000313" key="5">
    <source>
        <dbReference type="Proteomes" id="UP000198860"/>
    </source>
</evidence>
<sequence length="960" mass="113857">MKITHLFIYGFGKWKDHSLDLTAPSPHVIIGENEAGKSTLYEFILFMLFGLPPKQRVSFIPKTGGSMGGRLVLLTEEFGRVTIERTHEHENGKAVCRLETGEEKDEAWLRNLLDGMERRVFESTYSFNADDLMELKNLSGYELGEALLNIGLTGSDQIYQTEKWLQKQMDERFKPKGKKPLINEQLQVVEELQQKKKTLDDEEEDYLRLQKTKETLNGRLRTLEGEWQETINQIYITEQVLKVRAIIVDYHLIKAEVEHQCNLSFPEAGVERYQQVKEVLLPLQSEQKLLKTNIEEVESSIQRWKDGYDPLQEEEAGKLVETGYPKYEQAVYEVERLLQQITRLDEQLEEDKSHIDVPLDIDEIEEYSLPFYIEETWRALKKEKEEVEREEAFIKEQADDIARELQKIEEHKHSIENERISEETAKEYEEKLQRNYQMAATSDQDTTRLRNGRLLGGVLAGLSLAFGGFLEGMVLFVLCLVIAAGLALYSYSCHKKIVELSERSVTTSIPVEEMEQARKQLQKYDAQKNEYHHLREQWKQLNQEEIRLQEKTHHLQQRKRRLENTLDEQRNLYPFLAYLHVEHWEKLYHLLTQLKEKKRTQKRLLQETEKQRSTINHIKKNLEAFYKVKKWEFYEENMEQQWQRLKEWVQEQNHRRQKITQTEQQLESLDKRAKENNVKLSTYLDQQQELFQEAGVEEEEDFYTKAKQKKKQREQQSQLQDLERQLQRMLSEREQQHYHVWTEVPEEAALSARLERLKSEKQKIEEEQKKNQQASADNESAIRQLEHSDERSSITHKLHKEKVELQKLSEEWAAYQLAWKALEKTKRAYKEKYLPRILGKATTYFHNLTNGNYVDVKIPPDDDCIKVISKQGFTYFPMELSRGTRDQLYVSFRLALGETMADDLSLPFLVDDAFVHFDQRRLSLMVELFEQLSKKHQVVLFTWREDLEEAFQSPQVLRLS</sequence>
<proteinExistence type="predicted"/>
<feature type="coiled-coil region" evidence="1">
    <location>
        <begin position="514"/>
        <end position="611"/>
    </location>
</feature>
<evidence type="ECO:0000313" key="4">
    <source>
        <dbReference type="EMBL" id="SDP25435.1"/>
    </source>
</evidence>
<dbReference type="EMBL" id="FNIZ01000014">
    <property type="protein sequence ID" value="SDP25435.1"/>
    <property type="molecule type" value="Genomic_DNA"/>
</dbReference>
<keyword evidence="1" id="KW-0175">Coiled coil</keyword>
<dbReference type="Proteomes" id="UP000198860">
    <property type="component" value="Unassembled WGS sequence"/>
</dbReference>
<dbReference type="PANTHER" id="PTHR41259:SF1">
    <property type="entry name" value="DOUBLE-STRAND BREAK REPAIR RAD50 ATPASE, PUTATIVE-RELATED"/>
    <property type="match status" value="1"/>
</dbReference>
<evidence type="ECO:0000256" key="1">
    <source>
        <dbReference type="SAM" id="Coils"/>
    </source>
</evidence>
<feature type="coiled-coil region" evidence="1">
    <location>
        <begin position="182"/>
        <end position="226"/>
    </location>
</feature>
<protein>
    <submittedName>
        <fullName evidence="4">Uncharacterized protein YhaN</fullName>
    </submittedName>
</protein>